<keyword evidence="3 5" id="KW-1133">Transmembrane helix</keyword>
<feature type="transmembrane region" description="Helical" evidence="5">
    <location>
        <begin position="82"/>
        <end position="101"/>
    </location>
</feature>
<evidence type="ECO:0000256" key="1">
    <source>
        <dbReference type="ARBA" id="ARBA00004141"/>
    </source>
</evidence>
<feature type="transmembrane region" description="Helical" evidence="5">
    <location>
        <begin position="369"/>
        <end position="396"/>
    </location>
</feature>
<feature type="transmembrane region" description="Helical" evidence="5">
    <location>
        <begin position="121"/>
        <end position="154"/>
    </location>
</feature>
<comment type="caution">
    <text evidence="6">The sequence shown here is derived from an EMBL/GenBank/DDBJ whole genome shotgun (WGS) entry which is preliminary data.</text>
</comment>
<feature type="transmembrane region" description="Helical" evidence="5">
    <location>
        <begin position="267"/>
        <end position="291"/>
    </location>
</feature>
<dbReference type="EMBL" id="BAABAV010000001">
    <property type="protein sequence ID" value="GAA4268986.1"/>
    <property type="molecule type" value="Genomic_DNA"/>
</dbReference>
<dbReference type="Pfam" id="PF00939">
    <property type="entry name" value="Na_sulph_symp"/>
    <property type="match status" value="1"/>
</dbReference>
<dbReference type="PANTHER" id="PTHR10283">
    <property type="entry name" value="SOLUTE CARRIER FAMILY 13 MEMBER"/>
    <property type="match status" value="1"/>
</dbReference>
<dbReference type="NCBIfam" id="TIGR00785">
    <property type="entry name" value="dass"/>
    <property type="match status" value="1"/>
</dbReference>
<proteinExistence type="predicted"/>
<reference evidence="7" key="1">
    <citation type="journal article" date="2019" name="Int. J. Syst. Evol. Microbiol.">
        <title>The Global Catalogue of Microorganisms (GCM) 10K type strain sequencing project: providing services to taxonomists for standard genome sequencing and annotation.</title>
        <authorList>
            <consortium name="The Broad Institute Genomics Platform"/>
            <consortium name="The Broad Institute Genome Sequencing Center for Infectious Disease"/>
            <person name="Wu L."/>
            <person name="Ma J."/>
        </authorList>
    </citation>
    <scope>NUCLEOTIDE SEQUENCE [LARGE SCALE GENOMIC DNA]</scope>
    <source>
        <strain evidence="7">JCM 17452</strain>
    </source>
</reference>
<evidence type="ECO:0000256" key="5">
    <source>
        <dbReference type="SAM" id="Phobius"/>
    </source>
</evidence>
<accession>A0ABP8E9Q9</accession>
<feature type="transmembrane region" description="Helical" evidence="5">
    <location>
        <begin position="403"/>
        <end position="422"/>
    </location>
</feature>
<evidence type="ECO:0000256" key="2">
    <source>
        <dbReference type="ARBA" id="ARBA00022692"/>
    </source>
</evidence>
<dbReference type="Proteomes" id="UP001500027">
    <property type="component" value="Unassembled WGS sequence"/>
</dbReference>
<comment type="subcellular location">
    <subcellularLocation>
        <location evidence="1">Membrane</location>
        <topology evidence="1">Multi-pass membrane protein</topology>
    </subcellularLocation>
</comment>
<gene>
    <name evidence="6" type="ORF">GCM10022257_10870</name>
</gene>
<dbReference type="InterPro" id="IPR001898">
    <property type="entry name" value="SLC13A/DASS"/>
</dbReference>
<feature type="transmembrane region" description="Helical" evidence="5">
    <location>
        <begin position="53"/>
        <end position="70"/>
    </location>
</feature>
<evidence type="ECO:0000313" key="6">
    <source>
        <dbReference type="EMBL" id="GAA4268986.1"/>
    </source>
</evidence>
<name>A0ABP8E9Q9_9FLAO</name>
<feature type="transmembrane region" description="Helical" evidence="5">
    <location>
        <begin position="6"/>
        <end position="24"/>
    </location>
</feature>
<dbReference type="RefSeq" id="WP_139001091.1">
    <property type="nucleotide sequence ID" value="NZ_BAABAV010000001.1"/>
</dbReference>
<protein>
    <submittedName>
        <fullName evidence="6">SLC13 family permease</fullName>
    </submittedName>
</protein>
<organism evidence="6 7">
    <name type="scientific">Hyunsoonleella aestuarii</name>
    <dbReference type="NCBI Taxonomy" id="912802"/>
    <lineage>
        <taxon>Bacteria</taxon>
        <taxon>Pseudomonadati</taxon>
        <taxon>Bacteroidota</taxon>
        <taxon>Flavobacteriia</taxon>
        <taxon>Flavobacteriales</taxon>
        <taxon>Flavobacteriaceae</taxon>
    </lineage>
</organism>
<feature type="transmembrane region" description="Helical" evidence="5">
    <location>
        <begin position="166"/>
        <end position="187"/>
    </location>
</feature>
<evidence type="ECO:0000256" key="4">
    <source>
        <dbReference type="ARBA" id="ARBA00023136"/>
    </source>
</evidence>
<feature type="transmembrane region" description="Helical" evidence="5">
    <location>
        <begin position="303"/>
        <end position="325"/>
    </location>
</feature>
<feature type="transmembrane region" description="Helical" evidence="5">
    <location>
        <begin position="337"/>
        <end position="357"/>
    </location>
</feature>
<evidence type="ECO:0000256" key="3">
    <source>
        <dbReference type="ARBA" id="ARBA00022989"/>
    </source>
</evidence>
<keyword evidence="4 5" id="KW-0472">Membrane</keyword>
<feature type="transmembrane region" description="Helical" evidence="5">
    <location>
        <begin position="428"/>
        <end position="453"/>
    </location>
</feature>
<feature type="transmembrane region" description="Helical" evidence="5">
    <location>
        <begin position="214"/>
        <end position="233"/>
    </location>
</feature>
<dbReference type="PANTHER" id="PTHR10283:SF82">
    <property type="entry name" value="SOLUTE CARRIER FAMILY 13 MEMBER 2"/>
    <property type="match status" value="1"/>
</dbReference>
<feature type="transmembrane region" description="Helical" evidence="5">
    <location>
        <begin position="465"/>
        <end position="485"/>
    </location>
</feature>
<keyword evidence="7" id="KW-1185">Reference proteome</keyword>
<sequence length="491" mass="53468">MNKSKVIGFWGGIAILLILLIIPAPQGMQPEALRALGVALLMAIWWVTECIPIYATAFVPIALFPLLGILDANTTTENYGHNYVLMLLGGFFLAKSIELSGLHKRVALYIISKLGTSRKRIILSFMIATAFLSFWIANVAVVLLMLPIALAIVDKEEENEERNPKFGLAMMLAIAYAASIGGTGSLIGTPPNMVFAGVFAKAFPDLPEIDFLEWMKLGTPIVIIILPIIWFYLTRYFKIKGNFAGSKEIINREIESIGKLSVMEKRVLAVFIFTAVGWIFRRDIILDSFVIPGWSSVLGIKDYVHDSTVAIISALLLFAIPSGIASQPNKPKTLLDWRSAAQVPWGVVMIVGGGYAIADSFNHTGLATYLGSILSFIGEYPMIIILLAVIFLMIFITEINSNTATANIFLPVLAAMAVAGQMNPLLLMIPATFACSFSFMLPSGTGTNAVIFASNRVSIPDMAKCGVGLNLLCVLLLTMLMYLYVLPVLSL</sequence>
<evidence type="ECO:0000313" key="7">
    <source>
        <dbReference type="Proteomes" id="UP001500027"/>
    </source>
</evidence>
<keyword evidence="2 5" id="KW-0812">Transmembrane</keyword>